<dbReference type="EMBL" id="NNRK01000020">
    <property type="protein sequence ID" value="OYR17294.1"/>
    <property type="molecule type" value="Genomic_DNA"/>
</dbReference>
<dbReference type="AlphaFoldDB" id="A0A256FR18"/>
<keyword evidence="2" id="KW-1185">Reference proteome</keyword>
<evidence type="ECO:0000313" key="1">
    <source>
        <dbReference type="EMBL" id="OYR17294.1"/>
    </source>
</evidence>
<evidence type="ECO:0000313" key="2">
    <source>
        <dbReference type="Proteomes" id="UP000216345"/>
    </source>
</evidence>
<name>A0A256FR18_9HYPH</name>
<dbReference type="Proteomes" id="UP000216345">
    <property type="component" value="Unassembled WGS sequence"/>
</dbReference>
<organism evidence="1 2">
    <name type="scientific">Brucella rhizosphaerae</name>
    <dbReference type="NCBI Taxonomy" id="571254"/>
    <lineage>
        <taxon>Bacteria</taxon>
        <taxon>Pseudomonadati</taxon>
        <taxon>Pseudomonadota</taxon>
        <taxon>Alphaproteobacteria</taxon>
        <taxon>Hyphomicrobiales</taxon>
        <taxon>Brucellaceae</taxon>
        <taxon>Brucella/Ochrobactrum group</taxon>
        <taxon>Brucella</taxon>
    </lineage>
</organism>
<keyword evidence="1" id="KW-0489">Methyltransferase</keyword>
<proteinExistence type="predicted"/>
<keyword evidence="1" id="KW-0808">Transferase</keyword>
<dbReference type="GO" id="GO:0008168">
    <property type="term" value="F:methyltransferase activity"/>
    <property type="evidence" value="ECO:0007669"/>
    <property type="project" value="UniProtKB-KW"/>
</dbReference>
<gene>
    <name evidence="1" type="primary">evgS1</name>
    <name evidence="1" type="ORF">CEV32_4033</name>
</gene>
<protein>
    <submittedName>
        <fullName evidence="1">Chemotaxis methyltransferase CheR domain protein</fullName>
    </submittedName>
</protein>
<accession>A0A256FR18</accession>
<reference evidence="1 2" key="1">
    <citation type="submission" date="2017-07" db="EMBL/GenBank/DDBJ databases">
        <title>Phylogenetic study on the rhizospheric bacterium Ochrobactrum sp. A44.</title>
        <authorList>
            <person name="Krzyzanowska D.M."/>
            <person name="Ossowicki A."/>
            <person name="Rajewska M."/>
            <person name="Maciag T."/>
            <person name="Kaczynski Z."/>
            <person name="Czerwicka M."/>
            <person name="Jafra S."/>
        </authorList>
    </citation>
    <scope>NUCLEOTIDE SEQUENCE [LARGE SCALE GENOMIC DNA]</scope>
    <source>
        <strain evidence="1 2">PR17</strain>
    </source>
</reference>
<comment type="caution">
    <text evidence="1">The sequence shown here is derived from an EMBL/GenBank/DDBJ whole genome shotgun (WGS) entry which is preliminary data.</text>
</comment>
<sequence>MFVTDGWTIGIIIKRDKLGTPENDNLRVGGKGEIQCATQGRRPAIQRAKGTCGPVHCPKQATTVRDVRQCVGSSCACRMRGGDQWCNSILHKFVIAHSPLRREIPKQSQTGDDGRLAFFQKTTTVFPPVGKQRGIGLTVRTFASLR</sequence>
<dbReference type="GO" id="GO:0032259">
    <property type="term" value="P:methylation"/>
    <property type="evidence" value="ECO:0007669"/>
    <property type="project" value="UniProtKB-KW"/>
</dbReference>